<dbReference type="KEGG" id="bfn:OI25_5659"/>
<dbReference type="RefSeq" id="WP_146153347.1">
    <property type="nucleotide sequence ID" value="NZ_CAKZHR010000022.1"/>
</dbReference>
<dbReference type="AlphaFoldDB" id="A0AAP5Q7V1"/>
<proteinExistence type="predicted"/>
<accession>A0AAP5Q7V1</accession>
<dbReference type="Proteomes" id="UP000032614">
    <property type="component" value="Chromosome 2"/>
</dbReference>
<evidence type="ECO:0000313" key="1">
    <source>
        <dbReference type="EMBL" id="AJZ63135.1"/>
    </source>
</evidence>
<protein>
    <submittedName>
        <fullName evidence="2">Uncharacterized protein</fullName>
    </submittedName>
</protein>
<name>A0AAP5Q7V1_9BURK</name>
<evidence type="ECO:0000313" key="3">
    <source>
        <dbReference type="Proteomes" id="UP000032614"/>
    </source>
</evidence>
<dbReference type="GeneID" id="66519483"/>
<dbReference type="Proteomes" id="UP001246473">
    <property type="component" value="Unassembled WGS sequence"/>
</dbReference>
<evidence type="ECO:0000313" key="2">
    <source>
        <dbReference type="EMBL" id="MDT8838718.1"/>
    </source>
</evidence>
<sequence>MKSLPNEDQLQEAFVDFSMLAFELLERADKDYRYLKFSAVNAQVALELFLKFHFTKNGKLHHIQKKKNGVAQNEYIDFSQILNLYYSTRTWSFGVKRELVALLNARNSILHKARHTGAPEELAINVVKTLYFIHSTWHSDFGGLLFQRSYGLPPPISKNKMWRKGVQGFVEQLESVHDMDIRTCLACQQHSVITGEFFGLEGAEGMEYLICLNCFDSLDIEHEARLIRCHVCHSRTYIVEALNEQERQLYAGKCTACLEDNFVRRCIQCESFYHPEDGEFNKKGRYFCSLACLECGSDRF</sequence>
<gene>
    <name evidence="1" type="ORF">OI25_5659</name>
    <name evidence="2" type="ORF">ParKJ_14975</name>
</gene>
<dbReference type="EMBL" id="JANSLM010000004">
    <property type="protein sequence ID" value="MDT8838718.1"/>
    <property type="molecule type" value="Genomic_DNA"/>
</dbReference>
<evidence type="ECO:0000313" key="4">
    <source>
        <dbReference type="Proteomes" id="UP001246473"/>
    </source>
</evidence>
<reference evidence="2" key="2">
    <citation type="submission" date="2022-08" db="EMBL/GenBank/DDBJ databases">
        <authorList>
            <person name="Kim S.-J."/>
        </authorList>
    </citation>
    <scope>NUCLEOTIDE SEQUENCE</scope>
    <source>
        <strain evidence="2">KJ</strain>
    </source>
</reference>
<reference evidence="1 3" key="1">
    <citation type="journal article" date="2015" name="Genome Announc.">
        <title>Complete genome sequences for 59 burkholderia isolates, both pathogenic and near neighbor.</title>
        <authorList>
            <person name="Johnson S.L."/>
            <person name="Bishop-Lilly K.A."/>
            <person name="Ladner J.T."/>
            <person name="Daligault H.E."/>
            <person name="Davenport K.W."/>
            <person name="Jaissle J."/>
            <person name="Frey K.G."/>
            <person name="Koroleva G.I."/>
            <person name="Bruce D.C."/>
            <person name="Coyne S.R."/>
            <person name="Broomall S.M."/>
            <person name="Li P.E."/>
            <person name="Teshima H."/>
            <person name="Gibbons H.S."/>
            <person name="Palacios G.F."/>
            <person name="Rosenzweig C.N."/>
            <person name="Redden C.L."/>
            <person name="Xu Y."/>
            <person name="Minogue T.D."/>
            <person name="Chain P.S."/>
        </authorList>
    </citation>
    <scope>NUCLEOTIDE SEQUENCE [LARGE SCALE GENOMIC DNA]</scope>
    <source>
        <strain evidence="1 3">ATCC BAA-463</strain>
    </source>
</reference>
<dbReference type="EMBL" id="CP010027">
    <property type="protein sequence ID" value="AJZ63135.1"/>
    <property type="molecule type" value="Genomic_DNA"/>
</dbReference>
<organism evidence="2 4">
    <name type="scientific">Paraburkholderia fungorum</name>
    <dbReference type="NCBI Taxonomy" id="134537"/>
    <lineage>
        <taxon>Bacteria</taxon>
        <taxon>Pseudomonadati</taxon>
        <taxon>Pseudomonadota</taxon>
        <taxon>Betaproteobacteria</taxon>
        <taxon>Burkholderiales</taxon>
        <taxon>Burkholderiaceae</taxon>
        <taxon>Paraburkholderia</taxon>
    </lineage>
</organism>